<evidence type="ECO:0000313" key="3">
    <source>
        <dbReference type="EMBL" id="GMA21334.1"/>
    </source>
</evidence>
<accession>A0ABQ6HUY7</accession>
<dbReference type="SUPFAM" id="SSF55961">
    <property type="entry name" value="Bet v1-like"/>
    <property type="match status" value="1"/>
</dbReference>
<evidence type="ECO:0000256" key="1">
    <source>
        <dbReference type="ARBA" id="ARBA00006817"/>
    </source>
</evidence>
<dbReference type="RefSeq" id="WP_241441593.1">
    <property type="nucleotide sequence ID" value="NZ_BSUJ01000001.1"/>
</dbReference>
<proteinExistence type="inferred from homology"/>
<organism evidence="3 4">
    <name type="scientific">Arsenicicoccus piscis</name>
    <dbReference type="NCBI Taxonomy" id="673954"/>
    <lineage>
        <taxon>Bacteria</taxon>
        <taxon>Bacillati</taxon>
        <taxon>Actinomycetota</taxon>
        <taxon>Actinomycetes</taxon>
        <taxon>Micrococcales</taxon>
        <taxon>Intrasporangiaceae</taxon>
        <taxon>Arsenicicoccus</taxon>
    </lineage>
</organism>
<evidence type="ECO:0000313" key="4">
    <source>
        <dbReference type="Proteomes" id="UP001157109"/>
    </source>
</evidence>
<protein>
    <recommendedName>
        <fullName evidence="2">Activator of Hsp90 ATPase homologue 1/2-like C-terminal domain-containing protein</fullName>
    </recommendedName>
</protein>
<name>A0ABQ6HUY7_9MICO</name>
<reference evidence="4" key="1">
    <citation type="journal article" date="2019" name="Int. J. Syst. Evol. Microbiol.">
        <title>The Global Catalogue of Microorganisms (GCM) 10K type strain sequencing project: providing services to taxonomists for standard genome sequencing and annotation.</title>
        <authorList>
            <consortium name="The Broad Institute Genomics Platform"/>
            <consortium name="The Broad Institute Genome Sequencing Center for Infectious Disease"/>
            <person name="Wu L."/>
            <person name="Ma J."/>
        </authorList>
    </citation>
    <scope>NUCLEOTIDE SEQUENCE [LARGE SCALE GENOMIC DNA]</scope>
    <source>
        <strain evidence="4">NBRC 105830</strain>
    </source>
</reference>
<dbReference type="Gene3D" id="3.30.530.20">
    <property type="match status" value="1"/>
</dbReference>
<sequence length="154" mass="17522">MSDAPQVSIRRVFDAPRHLVYRAFTDPEQLASWWGPEGNSMPLDEIVMDVRTGGFQRWTEVVGGDPTIRTHISIDLTDVTHEEVLEGVMRVTGRLRGGFEPFETRFRITFSDEPDGRTRLEVAQWLPDQVAPPAEQGWREAFAKLDRTLQDALA</sequence>
<keyword evidence="4" id="KW-1185">Reference proteome</keyword>
<dbReference type="Pfam" id="PF08327">
    <property type="entry name" value="AHSA1"/>
    <property type="match status" value="1"/>
</dbReference>
<comment type="similarity">
    <text evidence="1">Belongs to the AHA1 family.</text>
</comment>
<gene>
    <name evidence="3" type="ORF">GCM10025862_33550</name>
</gene>
<dbReference type="InterPro" id="IPR013538">
    <property type="entry name" value="ASHA1/2-like_C"/>
</dbReference>
<feature type="domain" description="Activator of Hsp90 ATPase homologue 1/2-like C-terminal" evidence="2">
    <location>
        <begin position="14"/>
        <end position="149"/>
    </location>
</feature>
<comment type="caution">
    <text evidence="3">The sequence shown here is derived from an EMBL/GenBank/DDBJ whole genome shotgun (WGS) entry which is preliminary data.</text>
</comment>
<dbReference type="InterPro" id="IPR023393">
    <property type="entry name" value="START-like_dom_sf"/>
</dbReference>
<dbReference type="EMBL" id="BSUJ01000001">
    <property type="protein sequence ID" value="GMA21334.1"/>
    <property type="molecule type" value="Genomic_DNA"/>
</dbReference>
<evidence type="ECO:0000259" key="2">
    <source>
        <dbReference type="Pfam" id="PF08327"/>
    </source>
</evidence>
<dbReference type="Proteomes" id="UP001157109">
    <property type="component" value="Unassembled WGS sequence"/>
</dbReference>